<name>A0AAV3JA85_LEPBO</name>
<dbReference type="AlphaFoldDB" id="A0AAV3JA85"/>
<comment type="caution">
    <text evidence="2">The sequence shown here is derived from an EMBL/GenBank/DDBJ whole genome shotgun (WGS) entry which is preliminary data.</text>
</comment>
<gene>
    <name evidence="2" type="ORF">LEP1GSC103_2119</name>
</gene>
<evidence type="ECO:0000313" key="2">
    <source>
        <dbReference type="EMBL" id="EPG57470.1"/>
    </source>
</evidence>
<dbReference type="EMBL" id="AHNP02000007">
    <property type="protein sequence ID" value="EPG57470.1"/>
    <property type="molecule type" value="Genomic_DNA"/>
</dbReference>
<organism evidence="2 3">
    <name type="scientific">Leptospira borgpetersenii serovar Javanica str. UI 09931</name>
    <dbReference type="NCBI Taxonomy" id="1049767"/>
    <lineage>
        <taxon>Bacteria</taxon>
        <taxon>Pseudomonadati</taxon>
        <taxon>Spirochaetota</taxon>
        <taxon>Spirochaetia</taxon>
        <taxon>Leptospirales</taxon>
        <taxon>Leptospiraceae</taxon>
        <taxon>Leptospira</taxon>
    </lineage>
</organism>
<protein>
    <recommendedName>
        <fullName evidence="1">NAD glycohydrolase translocation F5/8 type C domain-containing protein</fullName>
    </recommendedName>
</protein>
<reference evidence="2 3" key="1">
    <citation type="submission" date="2013-04" db="EMBL/GenBank/DDBJ databases">
        <authorList>
            <person name="Harkins D.M."/>
            <person name="Durkin A.S."/>
            <person name="Brinkac L.M."/>
            <person name="Haft D.H."/>
            <person name="Selengut J.D."/>
            <person name="Sanka R."/>
            <person name="DePew J."/>
            <person name="Purushe J."/>
            <person name="Chanthongthip A."/>
            <person name="Lattana O."/>
            <person name="Phetsouvanh R."/>
            <person name="Newton P.N."/>
            <person name="Vinetz J.M."/>
            <person name="Sutton G.G."/>
            <person name="Nierman W.C."/>
            <person name="Fouts D.E."/>
        </authorList>
    </citation>
    <scope>NUCLEOTIDE SEQUENCE [LARGE SCALE GENOMIC DNA]</scope>
    <source>
        <strain evidence="2 3">UI 09931</strain>
    </source>
</reference>
<feature type="domain" description="NAD glycohydrolase translocation F5/8 type C" evidence="1">
    <location>
        <begin position="36"/>
        <end position="215"/>
    </location>
</feature>
<dbReference type="GeneID" id="61175129"/>
<evidence type="ECO:0000313" key="3">
    <source>
        <dbReference type="Proteomes" id="UP000014570"/>
    </source>
</evidence>
<dbReference type="NCBIfam" id="NF047619">
    <property type="entry name" value="NADase_discoid"/>
    <property type="match status" value="1"/>
</dbReference>
<evidence type="ECO:0000259" key="1">
    <source>
        <dbReference type="Pfam" id="PF25302"/>
    </source>
</evidence>
<dbReference type="InterPro" id="IPR057561">
    <property type="entry name" value="NADase_transloc"/>
</dbReference>
<dbReference type="Proteomes" id="UP000014570">
    <property type="component" value="Unassembled WGS sequence"/>
</dbReference>
<dbReference type="RefSeq" id="WP_002738387.1">
    <property type="nucleotide sequence ID" value="NZ_AHNP02000007.1"/>
</dbReference>
<proteinExistence type="predicted"/>
<dbReference type="Pfam" id="PF25302">
    <property type="entry name" value="NADase_transloc"/>
    <property type="match status" value="1"/>
</dbReference>
<accession>A0AAV3JA85</accession>
<dbReference type="PROSITE" id="PS51257">
    <property type="entry name" value="PROKAR_LIPOPROTEIN"/>
    <property type="match status" value="1"/>
</dbReference>
<sequence>MRKFIILNILIFASIFACEDKARVLKNVWNENGGSIIASSTLSNQTPKQYSIDNSGDANFQTAWCTDKGPKGESIAFMGQTSASGLGVSYHHLEEYLKNYKYEAKFLIHNGYGKSEETYYNNNRIKKAKLKVYEAGMHERDGGRKPYISKGPSLIAVKELEFGEKLGLQIFDLEFDLKGRYGVKGFSELKMLYVFEIVEVYKGKKYNDTCISELDVLGFVHSEDNEAFKKRLASFEKPNHH</sequence>